<name>A0ABR0EXE8_ZASCE</name>
<feature type="compositionally biased region" description="Low complexity" evidence="1">
    <location>
        <begin position="137"/>
        <end position="147"/>
    </location>
</feature>
<sequence length="542" mass="57670">MNLFTCKLLVAFILISKAVSLQDYQKRGIIASCTNADGTTTCDLGVGATASTIQVASNSASTWSQTFYATSLTEFATATATTPTTITTTDSAGETVVAVIFAAGLAWLAVPKAGVPPVDPPQPPISGPPATTKPDPTTTSSSSSSTTDHGTQTAISNPVPKNMRSILDQIPVYYDDNDIECITPSKDIPVIEQAKASQIIDDFCKDKSNQTAIPGAPIEQVISLGAGRNINISASAYPLCSDTFSSWTIDESDCQFFLGEALNACQTNTLLKSGGTVQDACLNWSLKMELNPGDLVCKGTASGTGVNRDEAFDAIHQFCGKYAGSISTPDISTTQTYKQLLGDSEMVLSLDYSPDKSCPQTGAEAQYLIEETSCERFLRRTIDDCNTDFKTSTGKYGGNITDACGVYSFATQVDEKTLCGGKPGIPAMKREDAVAAIEHFCGRDQTLDPDFNAGGHFYQTPPEGASWDTYVAQGYAIKMEADFGDLGFQTGCLPGKKFETKGEECKRKLTTVIEQCPLSDGGQLSDNTLNGCVLWSIYGNKI</sequence>
<evidence type="ECO:0000313" key="3">
    <source>
        <dbReference type="EMBL" id="KAK4505848.1"/>
    </source>
</evidence>
<evidence type="ECO:0000256" key="2">
    <source>
        <dbReference type="SAM" id="SignalP"/>
    </source>
</evidence>
<gene>
    <name evidence="3" type="ORF">PRZ48_003813</name>
</gene>
<keyword evidence="4" id="KW-1185">Reference proteome</keyword>
<dbReference type="EMBL" id="JAXOVC010000002">
    <property type="protein sequence ID" value="KAK4505848.1"/>
    <property type="molecule type" value="Genomic_DNA"/>
</dbReference>
<dbReference type="Proteomes" id="UP001305779">
    <property type="component" value="Unassembled WGS sequence"/>
</dbReference>
<accession>A0ABR0EXE8</accession>
<reference evidence="3 4" key="1">
    <citation type="journal article" date="2023" name="G3 (Bethesda)">
        <title>A chromosome-level genome assembly of Zasmidium syzygii isolated from banana leaves.</title>
        <authorList>
            <person name="van Westerhoven A.C."/>
            <person name="Mehrabi R."/>
            <person name="Talebi R."/>
            <person name="Steentjes M.B.F."/>
            <person name="Corcolon B."/>
            <person name="Chong P.A."/>
            <person name="Kema G.H.J."/>
            <person name="Seidl M.F."/>
        </authorList>
    </citation>
    <scope>NUCLEOTIDE SEQUENCE [LARGE SCALE GENOMIC DNA]</scope>
    <source>
        <strain evidence="3 4">P124</strain>
    </source>
</reference>
<comment type="caution">
    <text evidence="3">The sequence shown here is derived from an EMBL/GenBank/DDBJ whole genome shotgun (WGS) entry which is preliminary data.</text>
</comment>
<organism evidence="3 4">
    <name type="scientific">Zasmidium cellare</name>
    <name type="common">Wine cellar mold</name>
    <name type="synonym">Racodium cellare</name>
    <dbReference type="NCBI Taxonomy" id="395010"/>
    <lineage>
        <taxon>Eukaryota</taxon>
        <taxon>Fungi</taxon>
        <taxon>Dikarya</taxon>
        <taxon>Ascomycota</taxon>
        <taxon>Pezizomycotina</taxon>
        <taxon>Dothideomycetes</taxon>
        <taxon>Dothideomycetidae</taxon>
        <taxon>Mycosphaerellales</taxon>
        <taxon>Mycosphaerellaceae</taxon>
        <taxon>Zasmidium</taxon>
    </lineage>
</organism>
<feature type="chain" id="PRO_5046773765" evidence="2">
    <location>
        <begin position="21"/>
        <end position="542"/>
    </location>
</feature>
<feature type="compositionally biased region" description="Pro residues" evidence="1">
    <location>
        <begin position="118"/>
        <end position="127"/>
    </location>
</feature>
<protein>
    <submittedName>
        <fullName evidence="3">Uncharacterized protein</fullName>
    </submittedName>
</protein>
<feature type="signal peptide" evidence="2">
    <location>
        <begin position="1"/>
        <end position="20"/>
    </location>
</feature>
<evidence type="ECO:0000256" key="1">
    <source>
        <dbReference type="SAM" id="MobiDB-lite"/>
    </source>
</evidence>
<feature type="region of interest" description="Disordered" evidence="1">
    <location>
        <begin position="118"/>
        <end position="160"/>
    </location>
</feature>
<proteinExistence type="predicted"/>
<evidence type="ECO:0000313" key="4">
    <source>
        <dbReference type="Proteomes" id="UP001305779"/>
    </source>
</evidence>
<keyword evidence="2" id="KW-0732">Signal</keyword>